<dbReference type="Gene3D" id="3.90.1720.10">
    <property type="entry name" value="endopeptidase domain like (from Nostoc punctiforme)"/>
    <property type="match status" value="1"/>
</dbReference>
<dbReference type="Proteomes" id="UP001165289">
    <property type="component" value="Unassembled WGS sequence"/>
</dbReference>
<sequence>MNSKFSRISPETVEKGDIVVNKVKYPRQYAVYIGEGKVIEYIHKGNSVGEIITNNLKSFHKNGVLRIRGIRIFRLEYPERVDRAYNLLINPTQEWNMYNHRFMNSETFVRYCTTGMLNDRTIPMRRRIVWSIADKINNSINGRARKRMEI</sequence>
<gene>
    <name evidence="1" type="ORF">LOD99_14742</name>
</gene>
<comment type="caution">
    <text evidence="1">The sequence shown here is derived from an EMBL/GenBank/DDBJ whole genome shotgun (WGS) entry which is preliminary data.</text>
</comment>
<evidence type="ECO:0000313" key="2">
    <source>
        <dbReference type="Proteomes" id="UP001165289"/>
    </source>
</evidence>
<organism evidence="1 2">
    <name type="scientific">Oopsacas minuta</name>
    <dbReference type="NCBI Taxonomy" id="111878"/>
    <lineage>
        <taxon>Eukaryota</taxon>
        <taxon>Metazoa</taxon>
        <taxon>Porifera</taxon>
        <taxon>Hexactinellida</taxon>
        <taxon>Hexasterophora</taxon>
        <taxon>Lyssacinosida</taxon>
        <taxon>Leucopsacidae</taxon>
        <taxon>Oopsacas</taxon>
    </lineage>
</organism>
<reference evidence="1 2" key="1">
    <citation type="journal article" date="2023" name="BMC Biol.">
        <title>The compact genome of the sponge Oopsacas minuta (Hexactinellida) is lacking key metazoan core genes.</title>
        <authorList>
            <person name="Santini S."/>
            <person name="Schenkelaars Q."/>
            <person name="Jourda C."/>
            <person name="Duchesne M."/>
            <person name="Belahbib H."/>
            <person name="Rocher C."/>
            <person name="Selva M."/>
            <person name="Riesgo A."/>
            <person name="Vervoort M."/>
            <person name="Leys S.P."/>
            <person name="Kodjabachian L."/>
            <person name="Le Bivic A."/>
            <person name="Borchiellini C."/>
            <person name="Claverie J.M."/>
            <person name="Renard E."/>
        </authorList>
    </citation>
    <scope>NUCLEOTIDE SEQUENCE [LARGE SCALE GENOMIC DNA]</scope>
    <source>
        <strain evidence="1">SPO-2</strain>
    </source>
</reference>
<proteinExistence type="predicted"/>
<accession>A0AAV7KFC5</accession>
<name>A0AAV7KFC5_9METZ</name>
<keyword evidence="2" id="KW-1185">Reference proteome</keyword>
<dbReference type="EMBL" id="JAKMXF010000066">
    <property type="protein sequence ID" value="KAI6659066.1"/>
    <property type="molecule type" value="Genomic_DNA"/>
</dbReference>
<dbReference type="AlphaFoldDB" id="A0AAV7KFC5"/>
<evidence type="ECO:0000313" key="1">
    <source>
        <dbReference type="EMBL" id="KAI6659066.1"/>
    </source>
</evidence>
<protein>
    <submittedName>
        <fullName evidence="1">Uncharacterized protein</fullName>
    </submittedName>
</protein>